<feature type="chain" id="PRO_5031533890" evidence="1">
    <location>
        <begin position="23"/>
        <end position="459"/>
    </location>
</feature>
<evidence type="ECO:0000256" key="1">
    <source>
        <dbReference type="SAM" id="SignalP"/>
    </source>
</evidence>
<protein>
    <submittedName>
        <fullName evidence="2">Uncharacterized protein</fullName>
    </submittedName>
</protein>
<dbReference type="AlphaFoldDB" id="A0A7W8DML4"/>
<dbReference type="EMBL" id="JACHIG010000017">
    <property type="protein sequence ID" value="MBB5035478.1"/>
    <property type="molecule type" value="Genomic_DNA"/>
</dbReference>
<accession>A0A7W8DML4</accession>
<sequence length="459" mass="51960">MRLRLLLILSALLLRLTTPATATEQEDDFILYRGERCALETHWLFPAPLQAYFADGKHGEYPLKMVSTANYRGHVATYEIADGRLYLAKIEPSAMVRMVELSLPNASKKTGEAAVAAAVKKEQARLDETLRQIFPGRAAADGRIFADWYSGQLRIFCTLKKTKFQHPDEKTPHEEIMPTEVALLKIKEGAVVKETRFPLEEYWTKFEIMQRRREIPDEEAAAITDHLEFLDSYSRNWNKIPGVDDAKGPLRTEADFSVFLTRQVDARVRIPLTKFVLVKDTALMPYDSKHWTGDEDLRIKPGAHLLMLEMGASNVPIGPWSPYAGGAVQVLAQVGALKTGKITFTQEDLEKVRMINNYDHQDDTLLKLDGDLQMDVAADGKVQLTGAVRLTSKDPTTYQEIALDKTEIPVLTLQDYLKKQERESEIYKLFQKTAEKVYQEVLEKSKTSPEKKTPGKSAK</sequence>
<gene>
    <name evidence="2" type="ORF">HNQ65_005089</name>
</gene>
<dbReference type="Proteomes" id="UP000590740">
    <property type="component" value="Unassembled WGS sequence"/>
</dbReference>
<keyword evidence="3" id="KW-1185">Reference proteome</keyword>
<proteinExistence type="predicted"/>
<name>A0A7W8DML4_9BACT</name>
<reference evidence="2 3" key="1">
    <citation type="submission" date="2020-08" db="EMBL/GenBank/DDBJ databases">
        <title>Genomic Encyclopedia of Type Strains, Phase IV (KMG-IV): sequencing the most valuable type-strain genomes for metagenomic binning, comparative biology and taxonomic classification.</title>
        <authorList>
            <person name="Goeker M."/>
        </authorList>
    </citation>
    <scope>NUCLEOTIDE SEQUENCE [LARGE SCALE GENOMIC DNA]</scope>
    <source>
        <strain evidence="2 3">DSM 12252</strain>
    </source>
</reference>
<organism evidence="2 3">
    <name type="scientific">Prosthecobacter vanneervenii</name>
    <dbReference type="NCBI Taxonomy" id="48466"/>
    <lineage>
        <taxon>Bacteria</taxon>
        <taxon>Pseudomonadati</taxon>
        <taxon>Verrucomicrobiota</taxon>
        <taxon>Verrucomicrobiia</taxon>
        <taxon>Verrucomicrobiales</taxon>
        <taxon>Verrucomicrobiaceae</taxon>
        <taxon>Prosthecobacter</taxon>
    </lineage>
</organism>
<keyword evidence="1" id="KW-0732">Signal</keyword>
<dbReference type="RefSeq" id="WP_184344312.1">
    <property type="nucleotide sequence ID" value="NZ_JACHIG010000017.1"/>
</dbReference>
<evidence type="ECO:0000313" key="3">
    <source>
        <dbReference type="Proteomes" id="UP000590740"/>
    </source>
</evidence>
<comment type="caution">
    <text evidence="2">The sequence shown here is derived from an EMBL/GenBank/DDBJ whole genome shotgun (WGS) entry which is preliminary data.</text>
</comment>
<evidence type="ECO:0000313" key="2">
    <source>
        <dbReference type="EMBL" id="MBB5035478.1"/>
    </source>
</evidence>
<feature type="signal peptide" evidence="1">
    <location>
        <begin position="1"/>
        <end position="22"/>
    </location>
</feature>